<dbReference type="OrthoDB" id="4981655at2"/>
<keyword evidence="1" id="KW-0472">Membrane</keyword>
<evidence type="ECO:0000313" key="2">
    <source>
        <dbReference type="EMBL" id="SDS06606.1"/>
    </source>
</evidence>
<dbReference type="Proteomes" id="UP000181956">
    <property type="component" value="Chromosome I"/>
</dbReference>
<keyword evidence="3" id="KW-1185">Reference proteome</keyword>
<dbReference type="AlphaFoldDB" id="A0A1H1P5R3"/>
<protein>
    <submittedName>
        <fullName evidence="2">Uncharacterized protein</fullName>
    </submittedName>
</protein>
<reference evidence="3" key="1">
    <citation type="submission" date="2016-10" db="EMBL/GenBank/DDBJ databases">
        <authorList>
            <person name="Varghese N."/>
            <person name="Submissions S."/>
        </authorList>
    </citation>
    <scope>NUCLEOTIDE SEQUENCE [LARGE SCALE GENOMIC DNA]</scope>
    <source>
        <strain evidence="3">DSM 21772</strain>
    </source>
</reference>
<name>A0A1H1P5R3_9MICO</name>
<gene>
    <name evidence="2" type="ORF">SAMN04489834_0793</name>
</gene>
<dbReference type="EMBL" id="LT629742">
    <property type="protein sequence ID" value="SDS06606.1"/>
    <property type="molecule type" value="Genomic_DNA"/>
</dbReference>
<feature type="transmembrane region" description="Helical" evidence="1">
    <location>
        <begin position="59"/>
        <end position="79"/>
    </location>
</feature>
<evidence type="ECO:0000313" key="3">
    <source>
        <dbReference type="Proteomes" id="UP000181956"/>
    </source>
</evidence>
<feature type="transmembrane region" description="Helical" evidence="1">
    <location>
        <begin position="20"/>
        <end position="47"/>
    </location>
</feature>
<keyword evidence="1" id="KW-0812">Transmembrane</keyword>
<keyword evidence="1" id="KW-1133">Transmembrane helix</keyword>
<accession>A0A1H1P5R3</accession>
<proteinExistence type="predicted"/>
<sequence length="83" mass="8474">MLDIVGGVLLLFMQHEPEIVLSVGGTAPILTTAIVSIVVGVVVVAVANGLLRGKSGSRLVVTIVEMLSLSASIFTAFVAPAPF</sequence>
<dbReference type="RefSeq" id="WP_083362896.1">
    <property type="nucleotide sequence ID" value="NZ_LT629742.1"/>
</dbReference>
<organism evidence="2 3">
    <name type="scientific">Microterricola viridarii</name>
    <dbReference type="NCBI Taxonomy" id="412690"/>
    <lineage>
        <taxon>Bacteria</taxon>
        <taxon>Bacillati</taxon>
        <taxon>Actinomycetota</taxon>
        <taxon>Actinomycetes</taxon>
        <taxon>Micrococcales</taxon>
        <taxon>Microbacteriaceae</taxon>
        <taxon>Microterricola</taxon>
    </lineage>
</organism>
<evidence type="ECO:0000256" key="1">
    <source>
        <dbReference type="SAM" id="Phobius"/>
    </source>
</evidence>